<gene>
    <name evidence="2" type="ORF">J1C50_09420</name>
</gene>
<evidence type="ECO:0000313" key="3">
    <source>
        <dbReference type="Proteomes" id="UP000664349"/>
    </source>
</evidence>
<reference evidence="2 3" key="1">
    <citation type="submission" date="2021-03" db="EMBL/GenBank/DDBJ databases">
        <title>First Case of infection caused by Chromobacterium haemolyticum derived from water in China.</title>
        <authorList>
            <person name="Chen J."/>
            <person name="Liu C."/>
        </authorList>
    </citation>
    <scope>NUCLEOTIDE SEQUENCE [LARGE SCALE GENOMIC DNA]</scope>
    <source>
        <strain evidence="2 3">WJ-5</strain>
    </source>
</reference>
<keyword evidence="1" id="KW-1133">Transmembrane helix</keyword>
<evidence type="ECO:0000313" key="2">
    <source>
        <dbReference type="EMBL" id="MBO0415734.1"/>
    </source>
</evidence>
<accession>A0ABS3GLD1</accession>
<keyword evidence="3" id="KW-1185">Reference proteome</keyword>
<dbReference type="EMBL" id="JAFLRD010000006">
    <property type="protein sequence ID" value="MBO0415734.1"/>
    <property type="molecule type" value="Genomic_DNA"/>
</dbReference>
<sequence>MFESWIRFSVLLSIGVTVLSLAITGFLLFRSFDWTSQLRGLSGPWQRESVKDGIRLNADVLSIRQTGLLVNQVPMMRLELKVWQDGFSRDLTIEQLIDLGNMPRAGEKVEIMVDRHDPSRASYLRLAPAGDPRATRFP</sequence>
<evidence type="ECO:0008006" key="4">
    <source>
        <dbReference type="Google" id="ProtNLM"/>
    </source>
</evidence>
<feature type="transmembrane region" description="Helical" evidence="1">
    <location>
        <begin position="6"/>
        <end position="29"/>
    </location>
</feature>
<comment type="caution">
    <text evidence="2">The sequence shown here is derived from an EMBL/GenBank/DDBJ whole genome shotgun (WGS) entry which is preliminary data.</text>
</comment>
<proteinExistence type="predicted"/>
<keyword evidence="1" id="KW-0812">Transmembrane</keyword>
<name>A0ABS3GLD1_9NEIS</name>
<keyword evidence="1" id="KW-0472">Membrane</keyword>
<dbReference type="Proteomes" id="UP000664349">
    <property type="component" value="Unassembled WGS sequence"/>
</dbReference>
<protein>
    <recommendedName>
        <fullName evidence="4">DUF3592 domain-containing protein</fullName>
    </recommendedName>
</protein>
<dbReference type="RefSeq" id="WP_198001669.1">
    <property type="nucleotide sequence ID" value="NZ_AP019312.1"/>
</dbReference>
<evidence type="ECO:0000256" key="1">
    <source>
        <dbReference type="SAM" id="Phobius"/>
    </source>
</evidence>
<dbReference type="GeneID" id="58560014"/>
<organism evidence="2 3">
    <name type="scientific">Chromobacterium haemolyticum</name>
    <dbReference type="NCBI Taxonomy" id="394935"/>
    <lineage>
        <taxon>Bacteria</taxon>
        <taxon>Pseudomonadati</taxon>
        <taxon>Pseudomonadota</taxon>
        <taxon>Betaproteobacteria</taxon>
        <taxon>Neisseriales</taxon>
        <taxon>Chromobacteriaceae</taxon>
        <taxon>Chromobacterium</taxon>
    </lineage>
</organism>